<evidence type="ECO:0000313" key="2">
    <source>
        <dbReference type="EMBL" id="KAH6892497.1"/>
    </source>
</evidence>
<protein>
    <submittedName>
        <fullName evidence="2">Uncharacterized protein</fullName>
    </submittedName>
</protein>
<dbReference type="Proteomes" id="UP000777438">
    <property type="component" value="Unassembled WGS sequence"/>
</dbReference>
<reference evidence="2 3" key="1">
    <citation type="journal article" date="2021" name="Nat. Commun.">
        <title>Genetic determinants of endophytism in the Arabidopsis root mycobiome.</title>
        <authorList>
            <person name="Mesny F."/>
            <person name="Miyauchi S."/>
            <person name="Thiergart T."/>
            <person name="Pickel B."/>
            <person name="Atanasova L."/>
            <person name="Karlsson M."/>
            <person name="Huettel B."/>
            <person name="Barry K.W."/>
            <person name="Haridas S."/>
            <person name="Chen C."/>
            <person name="Bauer D."/>
            <person name="Andreopoulos W."/>
            <person name="Pangilinan J."/>
            <person name="LaButti K."/>
            <person name="Riley R."/>
            <person name="Lipzen A."/>
            <person name="Clum A."/>
            <person name="Drula E."/>
            <person name="Henrissat B."/>
            <person name="Kohler A."/>
            <person name="Grigoriev I.V."/>
            <person name="Martin F.M."/>
            <person name="Hacquard S."/>
        </authorList>
    </citation>
    <scope>NUCLEOTIDE SEQUENCE [LARGE SCALE GENOMIC DNA]</scope>
    <source>
        <strain evidence="2 3">MPI-CAGE-CH-0241</strain>
    </source>
</reference>
<accession>A0A9P9ANW4</accession>
<keyword evidence="3" id="KW-1185">Reference proteome</keyword>
<sequence>MIGSLESPYPLQNVTNAQLQKLTQSLWNWDICEACQNGETCTTAKCPWRRSARLKRFFDFYGDVTSFYVPELLPGSTPGLRSHEDVFDIIRLLQAQPNTKRSELTQEYFSKRDKPPPPTDQHRAFNLAVRIMLTVKCSADNQPSGLLELGTQPIQWHSDKSLVEFMAKAFPQADMGNLYVRGDSGKIRDIKSTVTAKRLKKVAGLRFQGTDDLRDHLKMDVKKGFVEVFHYTSVLKEHLTLSQKLLEPLDLQGSISAGNIPRQVALEVLDTLQNVLFPFDSSSEQILRDLVSKQSFDPDCLRYDAAVYRGEGGGDLSYSYFGNRLVDLFEELEDPSPRGILEIWFQRKSSARHVMMATLIGVIIAIILGILGLVIGIFQAWVAYKAWKYPINNRN</sequence>
<dbReference type="EMBL" id="JAGPYM010000007">
    <property type="protein sequence ID" value="KAH6892497.1"/>
    <property type="molecule type" value="Genomic_DNA"/>
</dbReference>
<gene>
    <name evidence="2" type="ORF">B0T10DRAFT_547246</name>
</gene>
<evidence type="ECO:0000256" key="1">
    <source>
        <dbReference type="SAM" id="Phobius"/>
    </source>
</evidence>
<comment type="caution">
    <text evidence="2">The sequence shown here is derived from an EMBL/GenBank/DDBJ whole genome shotgun (WGS) entry which is preliminary data.</text>
</comment>
<keyword evidence="1" id="KW-1133">Transmembrane helix</keyword>
<name>A0A9P9ANW4_9HYPO</name>
<organism evidence="2 3">
    <name type="scientific">Thelonectria olida</name>
    <dbReference type="NCBI Taxonomy" id="1576542"/>
    <lineage>
        <taxon>Eukaryota</taxon>
        <taxon>Fungi</taxon>
        <taxon>Dikarya</taxon>
        <taxon>Ascomycota</taxon>
        <taxon>Pezizomycotina</taxon>
        <taxon>Sordariomycetes</taxon>
        <taxon>Hypocreomycetidae</taxon>
        <taxon>Hypocreales</taxon>
        <taxon>Nectriaceae</taxon>
        <taxon>Thelonectria</taxon>
    </lineage>
</organism>
<proteinExistence type="predicted"/>
<keyword evidence="1" id="KW-0472">Membrane</keyword>
<dbReference type="AlphaFoldDB" id="A0A9P9ANW4"/>
<evidence type="ECO:0000313" key="3">
    <source>
        <dbReference type="Proteomes" id="UP000777438"/>
    </source>
</evidence>
<keyword evidence="1" id="KW-0812">Transmembrane</keyword>
<dbReference type="OrthoDB" id="5428890at2759"/>
<feature type="transmembrane region" description="Helical" evidence="1">
    <location>
        <begin position="354"/>
        <end position="382"/>
    </location>
</feature>